<gene>
    <name evidence="1" type="ORF">BZL30_1971</name>
</gene>
<evidence type="ECO:0000313" key="2">
    <source>
        <dbReference type="Proteomes" id="UP000189229"/>
    </source>
</evidence>
<name>A0A1V3XHT9_MYCKA</name>
<comment type="caution">
    <text evidence="1">The sequence shown here is derived from an EMBL/GenBank/DDBJ whole genome shotgun (WGS) entry which is preliminary data.</text>
</comment>
<protein>
    <submittedName>
        <fullName evidence="1">Uncharacterized protein</fullName>
    </submittedName>
</protein>
<proteinExistence type="predicted"/>
<accession>A0A1V3XHT9</accession>
<dbReference type="Proteomes" id="UP000189229">
    <property type="component" value="Unassembled WGS sequence"/>
</dbReference>
<dbReference type="EMBL" id="MVBM01000002">
    <property type="protein sequence ID" value="OOK78783.1"/>
    <property type="molecule type" value="Genomic_DNA"/>
</dbReference>
<organism evidence="1 2">
    <name type="scientific">Mycobacterium kansasii</name>
    <dbReference type="NCBI Taxonomy" id="1768"/>
    <lineage>
        <taxon>Bacteria</taxon>
        <taxon>Bacillati</taxon>
        <taxon>Actinomycetota</taxon>
        <taxon>Actinomycetes</taxon>
        <taxon>Mycobacteriales</taxon>
        <taxon>Mycobacteriaceae</taxon>
        <taxon>Mycobacterium</taxon>
    </lineage>
</organism>
<sequence>MSRFASYVQVACRCRPLKMCPFCRKWLKSDKPKAGKR</sequence>
<evidence type="ECO:0000313" key="1">
    <source>
        <dbReference type="EMBL" id="OOK78783.1"/>
    </source>
</evidence>
<reference evidence="1 2" key="1">
    <citation type="submission" date="2017-02" db="EMBL/GenBank/DDBJ databases">
        <title>Complete genome sequences of Mycobacterium kansasii strains isolated from rhesus macaques.</title>
        <authorList>
            <person name="Panda A."/>
            <person name="Nagaraj S."/>
            <person name="Zhao X."/>
            <person name="Tettelin H."/>
            <person name="Detolla L.J."/>
        </authorList>
    </citation>
    <scope>NUCLEOTIDE SEQUENCE [LARGE SCALE GENOMIC DNA]</scope>
    <source>
        <strain evidence="1 2">11-3813</strain>
    </source>
</reference>
<dbReference type="AlphaFoldDB" id="A0A1V3XHT9"/>